<dbReference type="Gene3D" id="2.120.10.30">
    <property type="entry name" value="TolB, C-terminal domain"/>
    <property type="match status" value="2"/>
</dbReference>
<keyword evidence="3" id="KW-0812">Transmembrane</keyword>
<dbReference type="Pfam" id="PF00486">
    <property type="entry name" value="Trans_reg_C"/>
    <property type="match status" value="1"/>
</dbReference>
<dbReference type="PROSITE" id="PS51755">
    <property type="entry name" value="OMPR_PHOB"/>
    <property type="match status" value="1"/>
</dbReference>
<reference evidence="5 6" key="1">
    <citation type="submission" date="2018-11" db="EMBL/GenBank/DDBJ databases">
        <title>Draft genome analysis of Rheinheimera mesophila isolated from an industrial waste site.</title>
        <authorList>
            <person name="Yu Q."/>
            <person name="Qi Y."/>
            <person name="Zhang H."/>
            <person name="Lu Y."/>
            <person name="Pu J."/>
        </authorList>
    </citation>
    <scope>NUCLEOTIDE SEQUENCE [LARGE SCALE GENOMIC DNA]</scope>
    <source>
        <strain evidence="5 6">IITR13</strain>
    </source>
</reference>
<dbReference type="OrthoDB" id="5900874at2"/>
<dbReference type="PANTHER" id="PTHR36842:SF1">
    <property type="entry name" value="PROTEIN TOLB"/>
    <property type="match status" value="1"/>
</dbReference>
<dbReference type="InterPro" id="IPR011042">
    <property type="entry name" value="6-blade_b-propeller_TolB-like"/>
</dbReference>
<sequence length="725" mass="81181">MHREDKSFCLFCDTKLSLKLSQFADFENMSEHHSPVRLSFGQLTFDSISHELSSATETLRLEPQSCQLLLLLIDAEQGQLSRTQITERLKISDSTLTKSLSSLRKAFAQLDPDTVYIETLPKVGYRLCQTLTPQVTAPAEPASAHQPSAVATVPPVQPAATPPAPQQNVSIKTTLLLAVLWTAPLLFFVLWFFITLAPAPEQLPTPYINPPVVISSEQGIEYDLSLSKDGATLVYLSRDPEKTQLLLQQNRTKPRLLAEDKALSGAAISPDGLQLLWVKQSSQRCIVEWLHLEKPQQRQTVAQCGTDAQVKIAWQNDSQGFYLRDRADNTQPYALSRYQFATATQAQVTRPLHAESPEGELAFAESDDGKTLAVVRDLPNQHSAVVLLDSSSFAVIKQKILPFRAGSIDWLANNLVLSNDAELLQYNTTTDELEFLFYTGRTVQSLAVVNQQIYYTDYAQDADIWQHDLNTDKARIRIGSSKVDRRPQVNHQGDLAFLSQRNGKEQIWLQPAGQNEYQLADLPGVPAVVRLQWSPDGESLIFSKDGALWQLIVASGQSRVLVAPDKQVDVANWMEDGSGIIYSSKQSGDWQLWQLDLATAVSTQLTRQGGYSGYLHGSVLYFTKYEQQGLFVLDPAQGEERLLIAGFDKNNGHSWRFADDSIYYYQPGQGIRQYQLLHKTDHLLLSTPQGFVSDYDVQNQQLFYVKAAMPKGDLYKLEPVTEKTK</sequence>
<keyword evidence="3" id="KW-0472">Membrane</keyword>
<name>A0A3P3QB77_9GAMM</name>
<dbReference type="InterPro" id="IPR001867">
    <property type="entry name" value="OmpR/PhoB-type_DNA-bd"/>
</dbReference>
<dbReference type="Proteomes" id="UP000276260">
    <property type="component" value="Unassembled WGS sequence"/>
</dbReference>
<gene>
    <name evidence="5" type="ORF">EIK76_16985</name>
</gene>
<dbReference type="Gene3D" id="1.10.10.10">
    <property type="entry name" value="Winged helix-like DNA-binding domain superfamily/Winged helix DNA-binding domain"/>
    <property type="match status" value="1"/>
</dbReference>
<keyword evidence="6" id="KW-1185">Reference proteome</keyword>
<dbReference type="SUPFAM" id="SSF46894">
    <property type="entry name" value="C-terminal effector domain of the bipartite response regulators"/>
    <property type="match status" value="1"/>
</dbReference>
<feature type="transmembrane region" description="Helical" evidence="3">
    <location>
        <begin position="175"/>
        <end position="194"/>
    </location>
</feature>
<evidence type="ECO:0000313" key="6">
    <source>
        <dbReference type="Proteomes" id="UP000276260"/>
    </source>
</evidence>
<proteinExistence type="predicted"/>
<evidence type="ECO:0000259" key="4">
    <source>
        <dbReference type="PROSITE" id="PS51755"/>
    </source>
</evidence>
<dbReference type="EMBL" id="RRCF01000008">
    <property type="protein sequence ID" value="RRJ18451.1"/>
    <property type="molecule type" value="Genomic_DNA"/>
</dbReference>
<evidence type="ECO:0000256" key="1">
    <source>
        <dbReference type="ARBA" id="ARBA00023125"/>
    </source>
</evidence>
<dbReference type="AlphaFoldDB" id="A0A3P3QB77"/>
<keyword evidence="3" id="KW-1133">Transmembrane helix</keyword>
<dbReference type="GO" id="GO:0006355">
    <property type="term" value="P:regulation of DNA-templated transcription"/>
    <property type="evidence" value="ECO:0007669"/>
    <property type="project" value="InterPro"/>
</dbReference>
<keyword evidence="1 2" id="KW-0238">DNA-binding</keyword>
<protein>
    <submittedName>
        <fullName evidence="5">HTH domain-containing protein</fullName>
    </submittedName>
</protein>
<dbReference type="InterPro" id="IPR016032">
    <property type="entry name" value="Sig_transdc_resp-reg_C-effctor"/>
</dbReference>
<dbReference type="SUPFAM" id="SSF82171">
    <property type="entry name" value="DPP6 N-terminal domain-like"/>
    <property type="match status" value="2"/>
</dbReference>
<feature type="DNA-binding region" description="OmpR/PhoB-type" evidence="2">
    <location>
        <begin position="35"/>
        <end position="129"/>
    </location>
</feature>
<evidence type="ECO:0000256" key="3">
    <source>
        <dbReference type="SAM" id="Phobius"/>
    </source>
</evidence>
<feature type="domain" description="OmpR/PhoB-type" evidence="4">
    <location>
        <begin position="35"/>
        <end position="129"/>
    </location>
</feature>
<organism evidence="5 6">
    <name type="scientific">Rheinheimera mesophila</name>
    <dbReference type="NCBI Taxonomy" id="1547515"/>
    <lineage>
        <taxon>Bacteria</taxon>
        <taxon>Pseudomonadati</taxon>
        <taxon>Pseudomonadota</taxon>
        <taxon>Gammaproteobacteria</taxon>
        <taxon>Chromatiales</taxon>
        <taxon>Chromatiaceae</taxon>
        <taxon>Rheinheimera</taxon>
    </lineage>
</organism>
<dbReference type="CDD" id="cd00383">
    <property type="entry name" value="trans_reg_C"/>
    <property type="match status" value="1"/>
</dbReference>
<dbReference type="SMART" id="SM00862">
    <property type="entry name" value="Trans_reg_C"/>
    <property type="match status" value="1"/>
</dbReference>
<dbReference type="InterPro" id="IPR036388">
    <property type="entry name" value="WH-like_DNA-bd_sf"/>
</dbReference>
<comment type="caution">
    <text evidence="5">The sequence shown here is derived from an EMBL/GenBank/DDBJ whole genome shotgun (WGS) entry which is preliminary data.</text>
</comment>
<dbReference type="PANTHER" id="PTHR36842">
    <property type="entry name" value="PROTEIN TOLB HOMOLOG"/>
    <property type="match status" value="1"/>
</dbReference>
<evidence type="ECO:0000256" key="2">
    <source>
        <dbReference type="PROSITE-ProRule" id="PRU01091"/>
    </source>
</evidence>
<evidence type="ECO:0000313" key="5">
    <source>
        <dbReference type="EMBL" id="RRJ18451.1"/>
    </source>
</evidence>
<dbReference type="GO" id="GO:0000160">
    <property type="term" value="P:phosphorelay signal transduction system"/>
    <property type="evidence" value="ECO:0007669"/>
    <property type="project" value="InterPro"/>
</dbReference>
<accession>A0A3P3QB77</accession>
<dbReference type="GO" id="GO:0003677">
    <property type="term" value="F:DNA binding"/>
    <property type="evidence" value="ECO:0007669"/>
    <property type="project" value="UniProtKB-UniRule"/>
</dbReference>